<name>A0ABU0R6C5_9MICO</name>
<keyword evidence="2" id="KW-1185">Reference proteome</keyword>
<evidence type="ECO:0000313" key="1">
    <source>
        <dbReference type="EMBL" id="MDQ0893620.1"/>
    </source>
</evidence>
<reference evidence="1 2" key="1">
    <citation type="submission" date="2023-07" db="EMBL/GenBank/DDBJ databases">
        <title>Comparative genomics of wheat-associated soil bacteria to identify genetic determinants of phenazine resistance.</title>
        <authorList>
            <person name="Mouncey N."/>
        </authorList>
    </citation>
    <scope>NUCLEOTIDE SEQUENCE [LARGE SCALE GENOMIC DNA]</scope>
    <source>
        <strain evidence="1 2">V3I3</strain>
    </source>
</reference>
<proteinExistence type="predicted"/>
<protein>
    <submittedName>
        <fullName evidence="1">Uncharacterized protein</fullName>
    </submittedName>
</protein>
<sequence>MMNAQPIDPAAITLPPTQSIDITAHFLNTDHEPVA</sequence>
<dbReference type="EMBL" id="JAUSYY010000001">
    <property type="protein sequence ID" value="MDQ0893620.1"/>
    <property type="molecule type" value="Genomic_DNA"/>
</dbReference>
<evidence type="ECO:0000313" key="2">
    <source>
        <dbReference type="Proteomes" id="UP001239083"/>
    </source>
</evidence>
<comment type="caution">
    <text evidence="1">The sequence shown here is derived from an EMBL/GenBank/DDBJ whole genome shotgun (WGS) entry which is preliminary data.</text>
</comment>
<organism evidence="1 2">
    <name type="scientific">Agromyces ramosus</name>
    <dbReference type="NCBI Taxonomy" id="33879"/>
    <lineage>
        <taxon>Bacteria</taxon>
        <taxon>Bacillati</taxon>
        <taxon>Actinomycetota</taxon>
        <taxon>Actinomycetes</taxon>
        <taxon>Micrococcales</taxon>
        <taxon>Microbacteriaceae</taxon>
        <taxon>Agromyces</taxon>
    </lineage>
</organism>
<dbReference type="Proteomes" id="UP001239083">
    <property type="component" value="Unassembled WGS sequence"/>
</dbReference>
<gene>
    <name evidence="1" type="ORF">QFZ26_001175</name>
</gene>
<accession>A0ABU0R6C5</accession>